<evidence type="ECO:0000313" key="2">
    <source>
        <dbReference type="Proteomes" id="UP000289996"/>
    </source>
</evidence>
<evidence type="ECO:0000313" key="1">
    <source>
        <dbReference type="EMBL" id="VDG27822.1"/>
    </source>
</evidence>
<protein>
    <submittedName>
        <fullName evidence="1">Uncharacterized protein</fullName>
    </submittedName>
</protein>
<reference evidence="1 2" key="1">
    <citation type="submission" date="2018-11" db="EMBL/GenBank/DDBJ databases">
        <authorList>
            <person name="Wuyts S."/>
        </authorList>
    </citation>
    <scope>NUCLEOTIDE SEQUENCE [LARGE SCALE GENOMIC DNA]</scope>
    <source>
        <strain evidence="1">Lactobacillus mudanjiangensis AMBF249</strain>
    </source>
</reference>
<dbReference type="RefSeq" id="WP_130851536.1">
    <property type="nucleotide sequence ID" value="NZ_UYIG01000057.1"/>
</dbReference>
<name>A0A660E4F5_9LACO</name>
<accession>A0A660E4F5</accession>
<keyword evidence="2" id="KW-1185">Reference proteome</keyword>
<sequence>MANGKFKPWLRPDGLAQIEGWAHDGLTDEEIAHNMGISPTTLYTWEKRFPEILKSLKRGKDVSDYMVENALFKRAVGYTTVEHNYKLVDVDKDILDVKRREAENQYKLDHPEAKLQDIKDYAIKKVPSRERIELSQAEKEVAPDTTAAIFWLKNRRPDKWRDRKELEHSGNLNVTPFDGLNTDELEKHLEQLEGEPNADDD</sequence>
<proteinExistence type="predicted"/>
<dbReference type="Gene3D" id="1.10.10.60">
    <property type="entry name" value="Homeodomain-like"/>
    <property type="match status" value="1"/>
</dbReference>
<dbReference type="OrthoDB" id="5868871at2"/>
<dbReference type="AlphaFoldDB" id="A0A660E4F5"/>
<dbReference type="EMBL" id="UYIG01000057">
    <property type="protein sequence ID" value="VDG27822.1"/>
    <property type="molecule type" value="Genomic_DNA"/>
</dbReference>
<dbReference type="Proteomes" id="UP000289996">
    <property type="component" value="Unassembled WGS sequence"/>
</dbReference>
<organism evidence="1 2">
    <name type="scientific">Lactiplantibacillus mudanjiangensis</name>
    <dbReference type="NCBI Taxonomy" id="1296538"/>
    <lineage>
        <taxon>Bacteria</taxon>
        <taxon>Bacillati</taxon>
        <taxon>Bacillota</taxon>
        <taxon>Bacilli</taxon>
        <taxon>Lactobacillales</taxon>
        <taxon>Lactobacillaceae</taxon>
        <taxon>Lactiplantibacillus</taxon>
    </lineage>
</organism>
<gene>
    <name evidence="1" type="ORF">MUDAN_MDHGFNIF_02645</name>
</gene>